<dbReference type="AlphaFoldDB" id="A0AAV4V6G8"/>
<evidence type="ECO:0008006" key="3">
    <source>
        <dbReference type="Google" id="ProtNLM"/>
    </source>
</evidence>
<name>A0AAV4V6G8_CAEEX</name>
<accession>A0AAV4V6G8</accession>
<dbReference type="Proteomes" id="UP001054945">
    <property type="component" value="Unassembled WGS sequence"/>
</dbReference>
<gene>
    <name evidence="1" type="ORF">CEXT_338521</name>
</gene>
<protein>
    <recommendedName>
        <fullName evidence="3">DUF5641 domain-containing protein</fullName>
    </recommendedName>
</protein>
<reference evidence="1 2" key="1">
    <citation type="submission" date="2021-06" db="EMBL/GenBank/DDBJ databases">
        <title>Caerostris extrusa draft genome.</title>
        <authorList>
            <person name="Kono N."/>
            <person name="Arakawa K."/>
        </authorList>
    </citation>
    <scope>NUCLEOTIDE SEQUENCE [LARGE SCALE GENOMIC DNA]</scope>
</reference>
<proteinExistence type="predicted"/>
<feature type="non-terminal residue" evidence="1">
    <location>
        <position position="1"/>
    </location>
</feature>
<evidence type="ECO:0000313" key="1">
    <source>
        <dbReference type="EMBL" id="GIY65711.1"/>
    </source>
</evidence>
<dbReference type="EMBL" id="BPLR01014022">
    <property type="protein sequence ID" value="GIY65711.1"/>
    <property type="molecule type" value="Genomic_DNA"/>
</dbReference>
<keyword evidence="2" id="KW-1185">Reference proteome</keyword>
<comment type="caution">
    <text evidence="1">The sequence shown here is derived from an EMBL/GenBank/DDBJ whole genome shotgun (WGS) entry which is preliminary data.</text>
</comment>
<evidence type="ECO:0000313" key="2">
    <source>
        <dbReference type="Proteomes" id="UP001054945"/>
    </source>
</evidence>
<sequence length="55" mass="6244">QLVQKAKATCQELKVGDIVLIELENKKRVMWPMGKVRKSTAVERWCVQGSTGENE</sequence>
<organism evidence="1 2">
    <name type="scientific">Caerostris extrusa</name>
    <name type="common">Bark spider</name>
    <name type="synonym">Caerostris bankana</name>
    <dbReference type="NCBI Taxonomy" id="172846"/>
    <lineage>
        <taxon>Eukaryota</taxon>
        <taxon>Metazoa</taxon>
        <taxon>Ecdysozoa</taxon>
        <taxon>Arthropoda</taxon>
        <taxon>Chelicerata</taxon>
        <taxon>Arachnida</taxon>
        <taxon>Araneae</taxon>
        <taxon>Araneomorphae</taxon>
        <taxon>Entelegynae</taxon>
        <taxon>Araneoidea</taxon>
        <taxon>Araneidae</taxon>
        <taxon>Caerostris</taxon>
    </lineage>
</organism>